<gene>
    <name evidence="1" type="ORF">MNBD_UNCLBAC01-708</name>
</gene>
<dbReference type="GO" id="GO:0003913">
    <property type="term" value="F:DNA photolyase activity"/>
    <property type="evidence" value="ECO:0007669"/>
    <property type="project" value="TreeGrafter"/>
</dbReference>
<sequence length="448" mass="52241">MDLDSMDCYVNQTFSKFGANKKREVRRLLFEISKREGCDVVNVMKEYKGDVKNFVGVKEHLIRRRFPDLTKDKQSIKPFLPELDIKEDEKAVVEGNRRRVIPKSFLVEKEVLNSEFVTQLKRKYPEASFGIINSYAEECKKKKYGIKDFNNRLENFYIIKESFDFFKRCPCSPKMVPCGYHLINLGSGCAFECTYCYLQEYINSPGIVIPANIEGFFEKFSEYKQNVYIGSGEFTDSLVFDHITEFSPKIVNFFKNYPKSIFEFKTKSDNIDLLKTVKPEGNIVVAWSMNPQKVIDTTEFFTASLEQRLKAADICQKLGYKIAFHFDPVIYYDGWEDDYTKVVDKIFGLIDKKNLDRISLGTLRMVPDLKKIIENRFPENTILDGEIVLGYDKKLRYGYNLRSEMYKKMLTRIRGHSSKVHVYLCMEEKALCQECKTYPVSEGDSRCG</sequence>
<dbReference type="InterPro" id="IPR049539">
    <property type="entry name" value="SPL"/>
</dbReference>
<reference evidence="1" key="1">
    <citation type="submission" date="2018-06" db="EMBL/GenBank/DDBJ databases">
        <authorList>
            <person name="Zhirakovskaya E."/>
        </authorList>
    </citation>
    <scope>NUCLEOTIDE SEQUENCE</scope>
</reference>
<accession>A0A3B1E0C2</accession>
<dbReference type="Gene3D" id="3.80.30.30">
    <property type="match status" value="1"/>
</dbReference>
<dbReference type="PANTHER" id="PTHR37822:SF2">
    <property type="entry name" value="SPORE PHOTOPRODUCT LYASE"/>
    <property type="match status" value="1"/>
</dbReference>
<organism evidence="1">
    <name type="scientific">hydrothermal vent metagenome</name>
    <dbReference type="NCBI Taxonomy" id="652676"/>
    <lineage>
        <taxon>unclassified sequences</taxon>
        <taxon>metagenomes</taxon>
        <taxon>ecological metagenomes</taxon>
    </lineage>
</organism>
<dbReference type="GO" id="GO:0042601">
    <property type="term" value="C:endospore-forming forespore"/>
    <property type="evidence" value="ECO:0007669"/>
    <property type="project" value="TreeGrafter"/>
</dbReference>
<keyword evidence="1" id="KW-0456">Lyase</keyword>
<dbReference type="Gene3D" id="3.40.50.12110">
    <property type="match status" value="1"/>
</dbReference>
<dbReference type="EMBL" id="UOGJ01000020">
    <property type="protein sequence ID" value="VAX34967.1"/>
    <property type="molecule type" value="Genomic_DNA"/>
</dbReference>
<protein>
    <submittedName>
        <fullName evidence="1">Spore photoproduct lyase</fullName>
        <ecNumber evidence="1">4.1.99.14</ecNumber>
    </submittedName>
</protein>
<dbReference type="GO" id="GO:1904047">
    <property type="term" value="F:S-adenosyl-L-methionine binding"/>
    <property type="evidence" value="ECO:0007669"/>
    <property type="project" value="TreeGrafter"/>
</dbReference>
<dbReference type="GO" id="GO:0051539">
    <property type="term" value="F:4 iron, 4 sulfur cluster binding"/>
    <property type="evidence" value="ECO:0007669"/>
    <property type="project" value="TreeGrafter"/>
</dbReference>
<dbReference type="EC" id="4.1.99.14" evidence="1"/>
<dbReference type="PANTHER" id="PTHR37822">
    <property type="entry name" value="SPORE PHOTOPRODUCT LYASE-RELATED"/>
    <property type="match status" value="1"/>
</dbReference>
<proteinExistence type="predicted"/>
<dbReference type="AlphaFoldDB" id="A0A3B1E0C2"/>
<evidence type="ECO:0000313" key="1">
    <source>
        <dbReference type="EMBL" id="VAX34967.1"/>
    </source>
</evidence>
<dbReference type="Pfam" id="PF20903">
    <property type="entry name" value="SPL"/>
    <property type="match status" value="1"/>
</dbReference>
<name>A0A3B1E0C2_9ZZZZ</name>